<protein>
    <submittedName>
        <fullName evidence="2">Branched-chain amino acid ABC transporter permease</fullName>
    </submittedName>
</protein>
<feature type="transmembrane region" description="Helical" evidence="1">
    <location>
        <begin position="363"/>
        <end position="382"/>
    </location>
</feature>
<evidence type="ECO:0000313" key="3">
    <source>
        <dbReference type="Proteomes" id="UP000177515"/>
    </source>
</evidence>
<proteinExistence type="predicted"/>
<feature type="transmembrane region" description="Helical" evidence="1">
    <location>
        <begin position="128"/>
        <end position="147"/>
    </location>
</feature>
<dbReference type="Pfam" id="PF11299">
    <property type="entry name" value="DUF3100"/>
    <property type="match status" value="1"/>
</dbReference>
<feature type="transmembrane region" description="Helical" evidence="1">
    <location>
        <begin position="54"/>
        <end position="73"/>
    </location>
</feature>
<feature type="transmembrane region" description="Helical" evidence="1">
    <location>
        <begin position="93"/>
        <end position="116"/>
    </location>
</feature>
<dbReference type="Proteomes" id="UP000177515">
    <property type="component" value="Chromosome 2"/>
</dbReference>
<feature type="transmembrane region" description="Helical" evidence="1">
    <location>
        <begin position="394"/>
        <end position="412"/>
    </location>
</feature>
<keyword evidence="1" id="KW-0812">Transmembrane</keyword>
<feature type="transmembrane region" description="Helical" evidence="1">
    <location>
        <begin position="20"/>
        <end position="42"/>
    </location>
</feature>
<reference evidence="2 3" key="1">
    <citation type="submission" date="2016-10" db="EMBL/GenBank/DDBJ databases">
        <title>Complete genome sequences of three Cupriavidus strains isolated from various Malaysian environments.</title>
        <authorList>
            <person name="Abdullah A.A.-A."/>
            <person name="Shafie N.A.H."/>
            <person name="Lau N.S."/>
        </authorList>
    </citation>
    <scope>NUCLEOTIDE SEQUENCE [LARGE SCALE GENOMIC DNA]</scope>
    <source>
        <strain evidence="2 3">USMAA1020</strain>
    </source>
</reference>
<accession>A0ABM6FBE7</accession>
<keyword evidence="1" id="KW-0472">Membrane</keyword>
<feature type="transmembrane region" description="Helical" evidence="1">
    <location>
        <begin position="182"/>
        <end position="202"/>
    </location>
</feature>
<feature type="transmembrane region" description="Helical" evidence="1">
    <location>
        <begin position="332"/>
        <end position="356"/>
    </location>
</feature>
<evidence type="ECO:0000313" key="2">
    <source>
        <dbReference type="EMBL" id="AOZ09060.1"/>
    </source>
</evidence>
<evidence type="ECO:0000256" key="1">
    <source>
        <dbReference type="SAM" id="Phobius"/>
    </source>
</evidence>
<sequence length="449" mass="45812">MTHSLSPGAAAPSAPGLGAVTAFAKFRLFAVTLAVVALAEAIGPLQFKLGPGRVVLMPMMWSLLMAAALGIASRRLPRPLSVGPGLQALATGLLNAGLLLFVVKLGLTVGVALPKVRAAGWALLFQEFGHALGTLALGLPLALLLGLKREAVGATFSVGREGNIAIISEKYGMDSPEGRGVLAEYITGTVLGALFIAILAGFLSSLHVFDPRSLAMGAGVGSGSLMAAAVGAILAQHPAEHAADITAIAAASNLLTSVAGFYFTLFLSLPLCSWLYGKLEPVLGRLSPRQAATGSASLGAAVLPAHGLSGADTMLGWAVVGAGVLVGNRLSYQVPVLVSLEGVLAVVALVAACHLAKRLLPRLPLLLMLSIAATLAGVPGLFPFSDALVALADKLNFMTFTTPVLALAGFSVAKDLPIFRQLGWRIVVVSLTATAGTFLGATLIAECFH</sequence>
<feature type="transmembrane region" description="Helical" evidence="1">
    <location>
        <begin position="424"/>
        <end position="445"/>
    </location>
</feature>
<dbReference type="RefSeq" id="WP_071021236.1">
    <property type="nucleotide sequence ID" value="NZ_CP017755.1"/>
</dbReference>
<feature type="transmembrane region" description="Helical" evidence="1">
    <location>
        <begin position="254"/>
        <end position="277"/>
    </location>
</feature>
<keyword evidence="3" id="KW-1185">Reference proteome</keyword>
<name>A0ABM6FBE7_9BURK</name>
<dbReference type="EMBL" id="CP017755">
    <property type="protein sequence ID" value="AOZ09060.1"/>
    <property type="molecule type" value="Genomic_DNA"/>
</dbReference>
<organism evidence="2 3">
    <name type="scientific">Cupriavidus malaysiensis</name>
    <dbReference type="NCBI Taxonomy" id="367825"/>
    <lineage>
        <taxon>Bacteria</taxon>
        <taxon>Pseudomonadati</taxon>
        <taxon>Pseudomonadota</taxon>
        <taxon>Betaproteobacteria</taxon>
        <taxon>Burkholderiales</taxon>
        <taxon>Burkholderiaceae</taxon>
        <taxon>Cupriavidus</taxon>
    </lineage>
</organism>
<feature type="transmembrane region" description="Helical" evidence="1">
    <location>
        <begin position="214"/>
        <end position="234"/>
    </location>
</feature>
<gene>
    <name evidence="2" type="ORF">BKK80_24775</name>
</gene>
<dbReference type="InterPro" id="IPR021450">
    <property type="entry name" value="DUF3100"/>
</dbReference>
<keyword evidence="1" id="KW-1133">Transmembrane helix</keyword>